<reference evidence="2 3" key="1">
    <citation type="journal article" date="2006" name="Science">
        <title>The genome of black cottonwood, Populus trichocarpa (Torr. &amp; Gray).</title>
        <authorList>
            <person name="Tuskan G.A."/>
            <person name="Difazio S."/>
            <person name="Jansson S."/>
            <person name="Bohlmann J."/>
            <person name="Grigoriev I."/>
            <person name="Hellsten U."/>
            <person name="Putnam N."/>
            <person name="Ralph S."/>
            <person name="Rombauts S."/>
            <person name="Salamov A."/>
            <person name="Schein J."/>
            <person name="Sterck L."/>
            <person name="Aerts A."/>
            <person name="Bhalerao R.R."/>
            <person name="Bhalerao R.P."/>
            <person name="Blaudez D."/>
            <person name="Boerjan W."/>
            <person name="Brun A."/>
            <person name="Brunner A."/>
            <person name="Busov V."/>
            <person name="Campbell M."/>
            <person name="Carlson J."/>
            <person name="Chalot M."/>
            <person name="Chapman J."/>
            <person name="Chen G.L."/>
            <person name="Cooper D."/>
            <person name="Coutinho P.M."/>
            <person name="Couturier J."/>
            <person name="Covert S."/>
            <person name="Cronk Q."/>
            <person name="Cunningham R."/>
            <person name="Davis J."/>
            <person name="Degroeve S."/>
            <person name="Dejardin A."/>
            <person name="Depamphilis C."/>
            <person name="Detter J."/>
            <person name="Dirks B."/>
            <person name="Dubchak I."/>
            <person name="Duplessis S."/>
            <person name="Ehlting J."/>
            <person name="Ellis B."/>
            <person name="Gendler K."/>
            <person name="Goodstein D."/>
            <person name="Gribskov M."/>
            <person name="Grimwood J."/>
            <person name="Groover A."/>
            <person name="Gunter L."/>
            <person name="Hamberger B."/>
            <person name="Heinze B."/>
            <person name="Helariutta Y."/>
            <person name="Henrissat B."/>
            <person name="Holligan D."/>
            <person name="Holt R."/>
            <person name="Huang W."/>
            <person name="Islam-Faridi N."/>
            <person name="Jones S."/>
            <person name="Jones-Rhoades M."/>
            <person name="Jorgensen R."/>
            <person name="Joshi C."/>
            <person name="Kangasjarvi J."/>
            <person name="Karlsson J."/>
            <person name="Kelleher C."/>
            <person name="Kirkpatrick R."/>
            <person name="Kirst M."/>
            <person name="Kohler A."/>
            <person name="Kalluri U."/>
            <person name="Larimer F."/>
            <person name="Leebens-Mack J."/>
            <person name="Leple J.C."/>
            <person name="Locascio P."/>
            <person name="Lou Y."/>
            <person name="Lucas S."/>
            <person name="Martin F."/>
            <person name="Montanini B."/>
            <person name="Napoli C."/>
            <person name="Nelson D.R."/>
            <person name="Nelson C."/>
            <person name="Nieminen K."/>
            <person name="Nilsson O."/>
            <person name="Pereda V."/>
            <person name="Peter G."/>
            <person name="Philippe R."/>
            <person name="Pilate G."/>
            <person name="Poliakov A."/>
            <person name="Razumovskaya J."/>
            <person name="Richardson P."/>
            <person name="Rinaldi C."/>
            <person name="Ritland K."/>
            <person name="Rouze P."/>
            <person name="Ryaboy D."/>
            <person name="Schmutz J."/>
            <person name="Schrader J."/>
            <person name="Segerman B."/>
            <person name="Shin H."/>
            <person name="Siddiqui A."/>
            <person name="Sterky F."/>
            <person name="Terry A."/>
            <person name="Tsai C.J."/>
            <person name="Uberbacher E."/>
            <person name="Unneberg P."/>
            <person name="Vahala J."/>
            <person name="Wall K."/>
            <person name="Wessler S."/>
            <person name="Yang G."/>
            <person name="Yin T."/>
            <person name="Douglas C."/>
            <person name="Marra M."/>
            <person name="Sandberg G."/>
            <person name="Van de Peer Y."/>
            <person name="Rokhsar D."/>
        </authorList>
    </citation>
    <scope>NUCLEOTIDE SEQUENCE [LARGE SCALE GENOMIC DNA]</scope>
    <source>
        <strain evidence="3">cv. Nisqually</strain>
    </source>
</reference>
<sequence>MDGLQLVSMPPRNAFRADQPKARRGLQPDPPYSIKACTRNFLETGAWHQSQNKVPNKETRSNVFPDYPSCQSSVTCPDFYVSTPKECNAVSSLEANSSNVDKSANKKSRQKTRRGKLNKRVSSDTGSAEPEVLSEYAHESSTSEACSYDHGDGLIYSATSPEVSLPDGSSNQIVFEGDIRFSNSEAQVICTSNIGEVVAVETFEALDISSADGSSNQIDFEGDPRFSNSETSTICSSNIDEVPTVEDIIPCIAHNFPGECQMINSEIIIQTKGKGSSQISCCDDKQSKDFSYAPDSSLVLDYVSIGSNSDDDPNGSYRSKPFHEASSRGSVLEAPGCNSRKGSLSYKNSFNGVVDTYHHTEGSKHGSQNFSSSDAQLLISRSSKKGKQIKALPRSAGAHKYGGFGNLHVRAGKEINHSVWKKVQRNGVDTETKISPVCFQSDMSLKETPSLKRNCIVAEVNTVSRTENKKLLKDKVSKKLKRKNSLGSKLDYSCHGRGHSSNKASFNTRAKTGMRQDETFGLTAEVDDQKGGKSISRTHSMNTCLMVGFQPSRVECANSESVNSLQVFPDALQPLQSTYDAVSSPRHHHSENQGNSPAKLSNLLDQNALKVPPPVYLPHLFFNKGLQMEKEITLAEHCKQNHSSGSVMQKWIPIGVRDSELATSARFGNSLPDPSDRPAREDFTLRNVQENASFDSQDLVSSSLLGTCQGSGNASCSPKEDDHSQKLNNSTGWMFELNKKHVEADSSTSEYSDQQFSAFEDKSIKIIQAVKDACRVQMECEAIQMSTGSPVAEFERFLHFSSPVISQLPGLSCCQTCLCDRLVGARPCRHEIPYIPLGCLWKWYEEHGNYGLEVRAEDFENSKSLGLDCVSFRGYFVPFLSAIQLFKNHTSQPINKAPDHGIFGTHEASESSEDSKAGRLPIFSVLIPKPRTTAAAQSVDVACSDDAELLFEYFEPEQPQQRQPFYEKIQELVRGNASSRCKMYGDPTNLASLNLHDLHPRSWYSVAWYPIYRIPDGNFRTAFLTYHSLGHLVHRSAKFDSPSKNECVVSPVVGLQSYNAQGECWFQPRHSVNQTTGTPSLDPSVIMKERLRTLAETASLMARAVVNKGNQTSVNRHPDYEFFLSRRGYSLL</sequence>
<accession>A0A2K2AQZ4</accession>
<dbReference type="KEGG" id="pop:7490822"/>
<dbReference type="AlphaFoldDB" id="A0A2K2AQZ4"/>
<evidence type="ECO:0000313" key="2">
    <source>
        <dbReference type="EMBL" id="PNT39953.2"/>
    </source>
</evidence>
<gene>
    <name evidence="2" type="ORF">POPTR_004G068700</name>
</gene>
<feature type="region of interest" description="Disordered" evidence="1">
    <location>
        <begin position="93"/>
        <end position="131"/>
    </location>
</feature>
<organism evidence="2 3">
    <name type="scientific">Populus trichocarpa</name>
    <name type="common">Western balsam poplar</name>
    <name type="synonym">Populus balsamifera subsp. trichocarpa</name>
    <dbReference type="NCBI Taxonomy" id="3694"/>
    <lineage>
        <taxon>Eukaryota</taxon>
        <taxon>Viridiplantae</taxon>
        <taxon>Streptophyta</taxon>
        <taxon>Embryophyta</taxon>
        <taxon>Tracheophyta</taxon>
        <taxon>Spermatophyta</taxon>
        <taxon>Magnoliopsida</taxon>
        <taxon>eudicotyledons</taxon>
        <taxon>Gunneridae</taxon>
        <taxon>Pentapetalae</taxon>
        <taxon>rosids</taxon>
        <taxon>fabids</taxon>
        <taxon>Malpighiales</taxon>
        <taxon>Salicaceae</taxon>
        <taxon>Saliceae</taxon>
        <taxon>Populus</taxon>
    </lineage>
</organism>
<evidence type="ECO:0008006" key="4">
    <source>
        <dbReference type="Google" id="ProtNLM"/>
    </source>
</evidence>
<dbReference type="PANTHER" id="PTHR32010:SF18">
    <property type="entry name" value="DUF789 FAMILY PROTEIN"/>
    <property type="match status" value="1"/>
</dbReference>
<feature type="region of interest" description="Disordered" evidence="1">
    <location>
        <begin position="310"/>
        <end position="336"/>
    </location>
</feature>
<feature type="compositionally biased region" description="Polar residues" evidence="1">
    <location>
        <begin position="93"/>
        <end position="102"/>
    </location>
</feature>
<feature type="compositionally biased region" description="Basic residues" evidence="1">
    <location>
        <begin position="105"/>
        <end position="119"/>
    </location>
</feature>
<evidence type="ECO:0000256" key="1">
    <source>
        <dbReference type="SAM" id="MobiDB-lite"/>
    </source>
</evidence>
<feature type="region of interest" description="Disordered" evidence="1">
    <location>
        <begin position="1"/>
        <end position="32"/>
    </location>
</feature>
<dbReference type="OrthoDB" id="1920576at2759"/>
<dbReference type="EMBL" id="CM009293">
    <property type="protein sequence ID" value="PNT39953.2"/>
    <property type="molecule type" value="Genomic_DNA"/>
</dbReference>
<feature type="region of interest" description="Disordered" evidence="1">
    <location>
        <begin position="579"/>
        <end position="599"/>
    </location>
</feature>
<evidence type="ECO:0000313" key="3">
    <source>
        <dbReference type="Proteomes" id="UP000006729"/>
    </source>
</evidence>
<dbReference type="STRING" id="3694.A0A2K2AQZ4"/>
<dbReference type="PANTHER" id="PTHR32010">
    <property type="entry name" value="PHOTOSYSTEM II STABILITY/ASSEMBLY FACTOR HCF136, CHLOROPLASTIC"/>
    <property type="match status" value="1"/>
</dbReference>
<name>A0A2K2AQZ4_POPTR</name>
<keyword evidence="3" id="KW-1185">Reference proteome</keyword>
<proteinExistence type="predicted"/>
<protein>
    <recommendedName>
        <fullName evidence="4">DUF789 family protein</fullName>
    </recommendedName>
</protein>
<dbReference type="InterPro" id="IPR008507">
    <property type="entry name" value="DUF789"/>
</dbReference>
<dbReference type="Proteomes" id="UP000006729">
    <property type="component" value="Chromosome 4"/>
</dbReference>
<dbReference type="Pfam" id="PF05623">
    <property type="entry name" value="DUF789"/>
    <property type="match status" value="1"/>
</dbReference>
<dbReference type="InParanoid" id="A0A2K2AQZ4"/>